<accession>T1B6G2</accession>
<feature type="non-terminal residue" evidence="2">
    <location>
        <position position="75"/>
    </location>
</feature>
<feature type="non-terminal residue" evidence="2">
    <location>
        <position position="1"/>
    </location>
</feature>
<reference evidence="2" key="2">
    <citation type="journal article" date="2014" name="ISME J.">
        <title>Microbial stratification in low pH oxic and suboxic macroscopic growths along an acid mine drainage.</title>
        <authorList>
            <person name="Mendez-Garcia C."/>
            <person name="Mesa V."/>
            <person name="Sprenger R.R."/>
            <person name="Richter M."/>
            <person name="Diez M.S."/>
            <person name="Solano J."/>
            <person name="Bargiela R."/>
            <person name="Golyshina O.V."/>
            <person name="Manteca A."/>
            <person name="Ramos J.L."/>
            <person name="Gallego J.R."/>
            <person name="Llorente I."/>
            <person name="Martins Dos Santos V.A."/>
            <person name="Jensen O.N."/>
            <person name="Pelaez A.I."/>
            <person name="Sanchez J."/>
            <person name="Ferrer M."/>
        </authorList>
    </citation>
    <scope>NUCLEOTIDE SEQUENCE</scope>
</reference>
<protein>
    <submittedName>
        <fullName evidence="2">PilT domain-containing protein</fullName>
    </submittedName>
</protein>
<dbReference type="PANTHER" id="PTHR34610">
    <property type="entry name" value="SSL7007 PROTEIN"/>
    <property type="match status" value="1"/>
</dbReference>
<sequence>EDVLGRQKFTARIARVGSSVPELLEGYRALTTLVRPATLAAPVSRDPDDDHVLACALAAKAELIVSGDKRHLLIL</sequence>
<dbReference type="EMBL" id="AUZZ01000323">
    <property type="protein sequence ID" value="EQD68496.1"/>
    <property type="molecule type" value="Genomic_DNA"/>
</dbReference>
<dbReference type="InterPro" id="IPR002850">
    <property type="entry name" value="PIN_toxin-like"/>
</dbReference>
<dbReference type="AlphaFoldDB" id="T1B6G2"/>
<comment type="caution">
    <text evidence="2">The sequence shown here is derived from an EMBL/GenBank/DDBJ whole genome shotgun (WGS) entry which is preliminary data.</text>
</comment>
<dbReference type="PANTHER" id="PTHR34610:SF4">
    <property type="entry name" value="SLL8027 PROTEIN"/>
    <property type="match status" value="1"/>
</dbReference>
<proteinExistence type="predicted"/>
<reference evidence="2" key="1">
    <citation type="submission" date="2013-08" db="EMBL/GenBank/DDBJ databases">
        <authorList>
            <person name="Mendez C."/>
            <person name="Richter M."/>
            <person name="Ferrer M."/>
            <person name="Sanchez J."/>
        </authorList>
    </citation>
    <scope>NUCLEOTIDE SEQUENCE</scope>
</reference>
<organism evidence="2">
    <name type="scientific">mine drainage metagenome</name>
    <dbReference type="NCBI Taxonomy" id="410659"/>
    <lineage>
        <taxon>unclassified sequences</taxon>
        <taxon>metagenomes</taxon>
        <taxon>ecological metagenomes</taxon>
    </lineage>
</organism>
<gene>
    <name evidence="2" type="ORF">B2A_00410</name>
</gene>
<dbReference type="InterPro" id="IPR002716">
    <property type="entry name" value="PIN_dom"/>
</dbReference>
<dbReference type="NCBIfam" id="TIGR00305">
    <property type="entry name" value="putative toxin-antitoxin system toxin component, PIN family"/>
    <property type="match status" value="1"/>
</dbReference>
<feature type="domain" description="PIN" evidence="1">
    <location>
        <begin position="2"/>
        <end position="70"/>
    </location>
</feature>
<evidence type="ECO:0000259" key="1">
    <source>
        <dbReference type="Pfam" id="PF13470"/>
    </source>
</evidence>
<dbReference type="Pfam" id="PF13470">
    <property type="entry name" value="PIN_3"/>
    <property type="match status" value="1"/>
</dbReference>
<name>T1B6G2_9ZZZZ</name>
<evidence type="ECO:0000313" key="2">
    <source>
        <dbReference type="EMBL" id="EQD68496.1"/>
    </source>
</evidence>